<dbReference type="PRINTS" id="PR00111">
    <property type="entry name" value="ABHYDROLASE"/>
</dbReference>
<sequence length="263" mass="27887">MSPSLHMATAGSGEPVLLLHSGGMSSRQWRRLTDALSPSFRVLAPDFLGSGENPLWPEGEPFHFLKDVEAVERIIADLAGPVHLVGHSYGGFVALTIARRNPAVVRSLTVYDPVAFGVLYHPEDTEALAGVPSAESNDPADGGGPAWMKAFVEFWNGPGSWDALPSVTQNAFLRVGKKVYGEVSTLMRDRTPASDYSAVTAPALLLHGTLSPFAARRVVERLGAAIPNATVRPVEGAGHMGPITHGGMVNDGVSRHLRSAAQP</sequence>
<dbReference type="InterPro" id="IPR000073">
    <property type="entry name" value="AB_hydrolase_1"/>
</dbReference>
<dbReference type="Pfam" id="PF12697">
    <property type="entry name" value="Abhydrolase_6"/>
    <property type="match status" value="1"/>
</dbReference>
<name>A0ABZ2KYG8_9BACT</name>
<evidence type="ECO:0000313" key="2">
    <source>
        <dbReference type="EMBL" id="WXB01362.1"/>
    </source>
</evidence>
<organism evidence="2 3">
    <name type="scientific">Pendulispora rubella</name>
    <dbReference type="NCBI Taxonomy" id="2741070"/>
    <lineage>
        <taxon>Bacteria</taxon>
        <taxon>Pseudomonadati</taxon>
        <taxon>Myxococcota</taxon>
        <taxon>Myxococcia</taxon>
        <taxon>Myxococcales</taxon>
        <taxon>Sorangiineae</taxon>
        <taxon>Pendulisporaceae</taxon>
        <taxon>Pendulispora</taxon>
    </lineage>
</organism>
<dbReference type="Proteomes" id="UP001374803">
    <property type="component" value="Chromosome"/>
</dbReference>
<dbReference type="Gene3D" id="3.40.50.1820">
    <property type="entry name" value="alpha/beta hydrolase"/>
    <property type="match status" value="1"/>
</dbReference>
<protein>
    <submittedName>
        <fullName evidence="2">Alpha/beta hydrolase</fullName>
    </submittedName>
</protein>
<accession>A0ABZ2KYG8</accession>
<gene>
    <name evidence="2" type="ORF">LVJ94_31145</name>
</gene>
<dbReference type="SUPFAM" id="SSF53474">
    <property type="entry name" value="alpha/beta-Hydrolases"/>
    <property type="match status" value="1"/>
</dbReference>
<evidence type="ECO:0000313" key="3">
    <source>
        <dbReference type="Proteomes" id="UP001374803"/>
    </source>
</evidence>
<feature type="domain" description="AB hydrolase-1" evidence="1">
    <location>
        <begin position="16"/>
        <end position="241"/>
    </location>
</feature>
<dbReference type="InterPro" id="IPR029058">
    <property type="entry name" value="AB_hydrolase_fold"/>
</dbReference>
<dbReference type="RefSeq" id="WP_394830974.1">
    <property type="nucleotide sequence ID" value="NZ_CP089929.1"/>
</dbReference>
<evidence type="ECO:0000259" key="1">
    <source>
        <dbReference type="Pfam" id="PF12697"/>
    </source>
</evidence>
<reference evidence="2" key="1">
    <citation type="submission" date="2021-12" db="EMBL/GenBank/DDBJ databases">
        <title>Discovery of the Pendulisporaceae a myxobacterial family with distinct sporulation behavior and unique specialized metabolism.</title>
        <authorList>
            <person name="Garcia R."/>
            <person name="Popoff A."/>
            <person name="Bader C.D."/>
            <person name="Loehr J."/>
            <person name="Walesch S."/>
            <person name="Walt C."/>
            <person name="Boldt J."/>
            <person name="Bunk B."/>
            <person name="Haeckl F.J.F.P.J."/>
            <person name="Gunesch A.P."/>
            <person name="Birkelbach J."/>
            <person name="Nuebel U."/>
            <person name="Pietschmann T."/>
            <person name="Bach T."/>
            <person name="Mueller R."/>
        </authorList>
    </citation>
    <scope>NUCLEOTIDE SEQUENCE</scope>
    <source>
        <strain evidence="2">MSr11367</strain>
    </source>
</reference>
<dbReference type="GO" id="GO:0016787">
    <property type="term" value="F:hydrolase activity"/>
    <property type="evidence" value="ECO:0007669"/>
    <property type="project" value="UniProtKB-KW"/>
</dbReference>
<proteinExistence type="predicted"/>
<keyword evidence="2" id="KW-0378">Hydrolase</keyword>
<dbReference type="EMBL" id="CP089983">
    <property type="protein sequence ID" value="WXB01362.1"/>
    <property type="molecule type" value="Genomic_DNA"/>
</dbReference>
<dbReference type="PANTHER" id="PTHR43798:SF33">
    <property type="entry name" value="HYDROLASE, PUTATIVE (AFU_ORTHOLOGUE AFUA_2G14860)-RELATED"/>
    <property type="match status" value="1"/>
</dbReference>
<keyword evidence="3" id="KW-1185">Reference proteome</keyword>
<dbReference type="InterPro" id="IPR050266">
    <property type="entry name" value="AB_hydrolase_sf"/>
</dbReference>
<dbReference type="PANTHER" id="PTHR43798">
    <property type="entry name" value="MONOACYLGLYCEROL LIPASE"/>
    <property type="match status" value="1"/>
</dbReference>